<sequence>MKFGEYLKNRRTELGWTQPDAAAKASIEQSYLSKLETGKSFPSEDVYQRLVEAFDLDTETLVGVLYPAELDRLREIEDVRKHLLQRAHDTRTATHRWLYAGLGALVAGGALVGLAQIDRGGNAMHYTYQSPGVILTGESSSVFDDLDDNPALTARADEQTIFVPEMRGPSFTENVPEGRREWHLVGANAVLIPAKFGWALVPGLALIIGGLGCFFISWRRP</sequence>
<feature type="transmembrane region" description="Helical" evidence="1">
    <location>
        <begin position="196"/>
        <end position="218"/>
    </location>
</feature>
<dbReference type="GO" id="GO:0003677">
    <property type="term" value="F:DNA binding"/>
    <property type="evidence" value="ECO:0007669"/>
    <property type="project" value="InterPro"/>
</dbReference>
<keyword evidence="4" id="KW-1185">Reference proteome</keyword>
<evidence type="ECO:0000313" key="3">
    <source>
        <dbReference type="EMBL" id="ANP45952.1"/>
    </source>
</evidence>
<proteinExistence type="predicted"/>
<keyword evidence="1" id="KW-1133">Transmembrane helix</keyword>
<keyword evidence="1" id="KW-0472">Membrane</keyword>
<gene>
    <name evidence="3" type="ORF">ATE48_08475</name>
</gene>
<dbReference type="InterPro" id="IPR010982">
    <property type="entry name" value="Lambda_DNA-bd_dom_sf"/>
</dbReference>
<organism evidence="3 4">
    <name type="scientific">Candidatus Viadribacter manganicus</name>
    <dbReference type="NCBI Taxonomy" id="1759059"/>
    <lineage>
        <taxon>Bacteria</taxon>
        <taxon>Pseudomonadati</taxon>
        <taxon>Pseudomonadota</taxon>
        <taxon>Alphaproteobacteria</taxon>
        <taxon>Hyphomonadales</taxon>
        <taxon>Hyphomonadaceae</taxon>
        <taxon>Candidatus Viadribacter</taxon>
    </lineage>
</organism>
<dbReference type="SMART" id="SM00530">
    <property type="entry name" value="HTH_XRE"/>
    <property type="match status" value="1"/>
</dbReference>
<dbReference type="InterPro" id="IPR001387">
    <property type="entry name" value="Cro/C1-type_HTH"/>
</dbReference>
<dbReference type="InParanoid" id="A0A1B1AHB5"/>
<dbReference type="PROSITE" id="PS50943">
    <property type="entry name" value="HTH_CROC1"/>
    <property type="match status" value="1"/>
</dbReference>
<accession>A0A1B1AHB5</accession>
<evidence type="ECO:0000313" key="4">
    <source>
        <dbReference type="Proteomes" id="UP000092498"/>
    </source>
</evidence>
<dbReference type="Proteomes" id="UP000092498">
    <property type="component" value="Chromosome"/>
</dbReference>
<evidence type="ECO:0000256" key="1">
    <source>
        <dbReference type="SAM" id="Phobius"/>
    </source>
</evidence>
<dbReference type="CDD" id="cd00093">
    <property type="entry name" value="HTH_XRE"/>
    <property type="match status" value="1"/>
</dbReference>
<dbReference type="RefSeq" id="WP_066770113.1">
    <property type="nucleotide sequence ID" value="NZ_CP013244.1"/>
</dbReference>
<protein>
    <recommendedName>
        <fullName evidence="2">HTH cro/C1-type domain-containing protein</fullName>
    </recommendedName>
</protein>
<dbReference type="AlphaFoldDB" id="A0A1B1AHB5"/>
<evidence type="ECO:0000259" key="2">
    <source>
        <dbReference type="PROSITE" id="PS50943"/>
    </source>
</evidence>
<feature type="domain" description="HTH cro/C1-type" evidence="2">
    <location>
        <begin position="7"/>
        <end position="61"/>
    </location>
</feature>
<dbReference type="OrthoDB" id="6867563at2"/>
<reference evidence="3 4" key="1">
    <citation type="submission" date="2015-11" db="EMBL/GenBank/DDBJ databases">
        <title>Whole-Genome Sequence of Candidatus Oderbacter manganicum from the National Park Lower Oder Valley, Germany.</title>
        <authorList>
            <person name="Braun B."/>
            <person name="Liere K."/>
            <person name="Szewzyk U."/>
        </authorList>
    </citation>
    <scope>NUCLEOTIDE SEQUENCE [LARGE SCALE GENOMIC DNA]</scope>
    <source>
        <strain evidence="3 4">OTSz_A_272</strain>
    </source>
</reference>
<dbReference type="Gene3D" id="1.10.260.40">
    <property type="entry name" value="lambda repressor-like DNA-binding domains"/>
    <property type="match status" value="1"/>
</dbReference>
<dbReference type="KEGG" id="cbot:ATE48_08475"/>
<dbReference type="Pfam" id="PF13560">
    <property type="entry name" value="HTH_31"/>
    <property type="match status" value="1"/>
</dbReference>
<keyword evidence="1" id="KW-0812">Transmembrane</keyword>
<dbReference type="EMBL" id="CP013244">
    <property type="protein sequence ID" value="ANP45952.1"/>
    <property type="molecule type" value="Genomic_DNA"/>
</dbReference>
<dbReference type="SUPFAM" id="SSF47413">
    <property type="entry name" value="lambda repressor-like DNA-binding domains"/>
    <property type="match status" value="1"/>
</dbReference>
<feature type="transmembrane region" description="Helical" evidence="1">
    <location>
        <begin position="97"/>
        <end position="117"/>
    </location>
</feature>
<name>A0A1B1AHB5_9PROT</name>